<proteinExistence type="predicted"/>
<dbReference type="AlphaFoldDB" id="A0A0E9WNS2"/>
<accession>A0A0E9WNS2</accession>
<protein>
    <submittedName>
        <fullName evidence="1">Uncharacterized protein</fullName>
    </submittedName>
</protein>
<name>A0A0E9WNS2_ANGAN</name>
<organism evidence="1">
    <name type="scientific">Anguilla anguilla</name>
    <name type="common">European freshwater eel</name>
    <name type="synonym">Muraena anguilla</name>
    <dbReference type="NCBI Taxonomy" id="7936"/>
    <lineage>
        <taxon>Eukaryota</taxon>
        <taxon>Metazoa</taxon>
        <taxon>Chordata</taxon>
        <taxon>Craniata</taxon>
        <taxon>Vertebrata</taxon>
        <taxon>Euteleostomi</taxon>
        <taxon>Actinopterygii</taxon>
        <taxon>Neopterygii</taxon>
        <taxon>Teleostei</taxon>
        <taxon>Anguilliformes</taxon>
        <taxon>Anguillidae</taxon>
        <taxon>Anguilla</taxon>
    </lineage>
</organism>
<reference evidence="1" key="2">
    <citation type="journal article" date="2015" name="Fish Shellfish Immunol.">
        <title>Early steps in the European eel (Anguilla anguilla)-Vibrio vulnificus interaction in the gills: Role of the RtxA13 toxin.</title>
        <authorList>
            <person name="Callol A."/>
            <person name="Pajuelo D."/>
            <person name="Ebbesson L."/>
            <person name="Teles M."/>
            <person name="MacKenzie S."/>
            <person name="Amaro C."/>
        </authorList>
    </citation>
    <scope>NUCLEOTIDE SEQUENCE</scope>
</reference>
<dbReference type="EMBL" id="GBXM01016570">
    <property type="protein sequence ID" value="JAH92007.1"/>
    <property type="molecule type" value="Transcribed_RNA"/>
</dbReference>
<sequence length="74" mass="8295">MSTKSSAALRNDADFELRKTAPHVQEFCLLCTHDAWNISFHNTFNSITIPSVRISLTCVSLFGLLIQAVKHYIA</sequence>
<evidence type="ECO:0000313" key="1">
    <source>
        <dbReference type="EMBL" id="JAH92007.1"/>
    </source>
</evidence>
<reference evidence="1" key="1">
    <citation type="submission" date="2014-11" db="EMBL/GenBank/DDBJ databases">
        <authorList>
            <person name="Amaro Gonzalez C."/>
        </authorList>
    </citation>
    <scope>NUCLEOTIDE SEQUENCE</scope>
</reference>